<dbReference type="AlphaFoldDB" id="A0A1T4W0M6"/>
<organism evidence="2 3">
    <name type="scientific">Succinivibrio dextrinosolvens DSM 3072</name>
    <dbReference type="NCBI Taxonomy" id="1123324"/>
    <lineage>
        <taxon>Bacteria</taxon>
        <taxon>Pseudomonadati</taxon>
        <taxon>Pseudomonadota</taxon>
        <taxon>Gammaproteobacteria</taxon>
        <taxon>Aeromonadales</taxon>
        <taxon>Succinivibrionaceae</taxon>
        <taxon>Succinivibrio</taxon>
    </lineage>
</organism>
<feature type="non-terminal residue" evidence="2">
    <location>
        <position position="1"/>
    </location>
</feature>
<sequence>RSRRPIEPEAVFGDIKYNHGFKRFRLRSKAKVIIEFGLVALAHNIRKWANIRNEMNAVIS</sequence>
<evidence type="ECO:0000259" key="1">
    <source>
        <dbReference type="Pfam" id="PF13751"/>
    </source>
</evidence>
<accession>A0A1T4W0M6</accession>
<evidence type="ECO:0000313" key="2">
    <source>
        <dbReference type="EMBL" id="SKA70635.1"/>
    </source>
</evidence>
<name>A0A1T4W0M6_9GAMM</name>
<keyword evidence="3" id="KW-1185">Reference proteome</keyword>
<dbReference type="EMBL" id="FUXX01000076">
    <property type="protein sequence ID" value="SKA70635.1"/>
    <property type="molecule type" value="Genomic_DNA"/>
</dbReference>
<dbReference type="InterPro" id="IPR025668">
    <property type="entry name" value="Tnp_DDE_dom"/>
</dbReference>
<dbReference type="Pfam" id="PF13751">
    <property type="entry name" value="DDE_Tnp_1_6"/>
    <property type="match status" value="1"/>
</dbReference>
<dbReference type="RefSeq" id="WP_200805071.1">
    <property type="nucleotide sequence ID" value="NZ_FUXX01000076.1"/>
</dbReference>
<evidence type="ECO:0000313" key="3">
    <source>
        <dbReference type="Proteomes" id="UP000242432"/>
    </source>
</evidence>
<proteinExistence type="predicted"/>
<reference evidence="3" key="1">
    <citation type="submission" date="2017-02" db="EMBL/GenBank/DDBJ databases">
        <authorList>
            <person name="Varghese N."/>
            <person name="Submissions S."/>
        </authorList>
    </citation>
    <scope>NUCLEOTIDE SEQUENCE [LARGE SCALE GENOMIC DNA]</scope>
    <source>
        <strain evidence="3">DSM 3072</strain>
    </source>
</reference>
<feature type="domain" description="Transposase DDE" evidence="1">
    <location>
        <begin position="1"/>
        <end position="47"/>
    </location>
</feature>
<dbReference type="Proteomes" id="UP000242432">
    <property type="component" value="Unassembled WGS sequence"/>
</dbReference>
<protein>
    <submittedName>
        <fullName evidence="2">Transposase DDE domain-containing protein</fullName>
    </submittedName>
</protein>
<gene>
    <name evidence="2" type="ORF">SAMN02745213_02349</name>
</gene>